<reference evidence="1" key="1">
    <citation type="submission" date="2018-02" db="EMBL/GenBank/DDBJ databases">
        <title>Rhizophora mucronata_Transcriptome.</title>
        <authorList>
            <person name="Meera S.P."/>
            <person name="Sreeshan A."/>
            <person name="Augustine A."/>
        </authorList>
    </citation>
    <scope>NUCLEOTIDE SEQUENCE</scope>
    <source>
        <tissue evidence="1">Leaf</tissue>
    </source>
</reference>
<evidence type="ECO:0000313" key="1">
    <source>
        <dbReference type="EMBL" id="MBX56739.1"/>
    </source>
</evidence>
<proteinExistence type="predicted"/>
<name>A0A2P2PQ66_RHIMU</name>
<accession>A0A2P2PQ66</accession>
<protein>
    <submittedName>
        <fullName evidence="1">Uncharacterized protein</fullName>
    </submittedName>
</protein>
<dbReference type="EMBL" id="GGEC01076255">
    <property type="protein sequence ID" value="MBX56739.1"/>
    <property type="molecule type" value="Transcribed_RNA"/>
</dbReference>
<organism evidence="1">
    <name type="scientific">Rhizophora mucronata</name>
    <name type="common">Asiatic mangrove</name>
    <dbReference type="NCBI Taxonomy" id="61149"/>
    <lineage>
        <taxon>Eukaryota</taxon>
        <taxon>Viridiplantae</taxon>
        <taxon>Streptophyta</taxon>
        <taxon>Embryophyta</taxon>
        <taxon>Tracheophyta</taxon>
        <taxon>Spermatophyta</taxon>
        <taxon>Magnoliopsida</taxon>
        <taxon>eudicotyledons</taxon>
        <taxon>Gunneridae</taxon>
        <taxon>Pentapetalae</taxon>
        <taxon>rosids</taxon>
        <taxon>fabids</taxon>
        <taxon>Malpighiales</taxon>
        <taxon>Rhizophoraceae</taxon>
        <taxon>Rhizophora</taxon>
    </lineage>
</organism>
<dbReference type="AlphaFoldDB" id="A0A2P2PQ66"/>
<sequence>MPIHYFRIHWPQLPILSFLTKAHPIVLNSKDTFIQNLPKHMCMVNKNRQLLC</sequence>